<feature type="compositionally biased region" description="Basic and acidic residues" evidence="1">
    <location>
        <begin position="298"/>
        <end position="307"/>
    </location>
</feature>
<organism evidence="2 3">
    <name type="scientific">Orbilia brochopaga</name>
    <dbReference type="NCBI Taxonomy" id="3140254"/>
    <lineage>
        <taxon>Eukaryota</taxon>
        <taxon>Fungi</taxon>
        <taxon>Dikarya</taxon>
        <taxon>Ascomycota</taxon>
        <taxon>Pezizomycotina</taxon>
        <taxon>Orbiliomycetes</taxon>
        <taxon>Orbiliales</taxon>
        <taxon>Orbiliaceae</taxon>
        <taxon>Orbilia</taxon>
    </lineage>
</organism>
<sequence length="480" mass="52740">MPLQLRLHTNGSLCKPSTQGVELQGVLPTERTACPSGSFVWSWDFLPERQRIGRDGNTYFTLIQVTGGPDTEGEPGITNAESPDEYLQYGGLVRNAIFRSQFRVRRNGGYLLMKDDADLRAGDVLEFWGPSSPRYRTLYLEIIPDGTIGFTRALRQEDPSLSPEVEFVVRVPSYSSTKRRLAIETRLWQTGEMGDQVPLQRIGPSEPTCIGSICRATVSGAQRLFQGARNLFSGGSDTQRNGATSKQGKFRYVDDLVTFAGDKGTGRGSISSRSRSRNSVSRKGSTQTLKAANSRVNSDPDRSRYDVSYEDEDSAHAQEVGLGSRFRAPLPRITEATLEDTPGLPTLGTRLGSVLRDPNTGTIGSLQAIDHNTEQILSPHLIPPSLVVEEEASDDEEDSVDGIGINLREVVTEEDMDTRTPYNMYSLTYSSRSPGASRNLIDLTRFTSTQGSQAQGQGTSPAVRQFRRLNAITDFPGVDE</sequence>
<keyword evidence="3" id="KW-1185">Reference proteome</keyword>
<protein>
    <submittedName>
        <fullName evidence="2">Uncharacterized protein</fullName>
    </submittedName>
</protein>
<reference evidence="2 3" key="1">
    <citation type="submission" date="2019-10" db="EMBL/GenBank/DDBJ databases">
        <authorList>
            <person name="Palmer J.M."/>
        </authorList>
    </citation>
    <scope>NUCLEOTIDE SEQUENCE [LARGE SCALE GENOMIC DNA]</scope>
    <source>
        <strain evidence="2 3">TWF696</strain>
    </source>
</reference>
<evidence type="ECO:0000256" key="1">
    <source>
        <dbReference type="SAM" id="MobiDB-lite"/>
    </source>
</evidence>
<evidence type="ECO:0000313" key="3">
    <source>
        <dbReference type="Proteomes" id="UP001375240"/>
    </source>
</evidence>
<dbReference type="AlphaFoldDB" id="A0AAV9UR19"/>
<comment type="caution">
    <text evidence="2">The sequence shown here is derived from an EMBL/GenBank/DDBJ whole genome shotgun (WGS) entry which is preliminary data.</text>
</comment>
<name>A0AAV9UR19_9PEZI</name>
<proteinExistence type="predicted"/>
<feature type="compositionally biased region" description="Low complexity" evidence="1">
    <location>
        <begin position="268"/>
        <end position="285"/>
    </location>
</feature>
<evidence type="ECO:0000313" key="2">
    <source>
        <dbReference type="EMBL" id="KAK6344268.1"/>
    </source>
</evidence>
<accession>A0AAV9UR19</accession>
<dbReference type="EMBL" id="JAVHNQ010000006">
    <property type="protein sequence ID" value="KAK6344268.1"/>
    <property type="molecule type" value="Genomic_DNA"/>
</dbReference>
<feature type="compositionally biased region" description="Polar residues" evidence="1">
    <location>
        <begin position="286"/>
        <end position="297"/>
    </location>
</feature>
<feature type="region of interest" description="Disordered" evidence="1">
    <location>
        <begin position="263"/>
        <end position="316"/>
    </location>
</feature>
<gene>
    <name evidence="2" type="ORF">TWF696_007910</name>
</gene>
<dbReference type="Proteomes" id="UP001375240">
    <property type="component" value="Unassembled WGS sequence"/>
</dbReference>